<evidence type="ECO:0000313" key="1">
    <source>
        <dbReference type="EMBL" id="AZG15061.1"/>
    </source>
</evidence>
<dbReference type="AlphaFoldDB" id="A0A3G8H3G4"/>
<dbReference type="OrthoDB" id="9115022at2"/>
<accession>A0A3G8H3G4</accession>
<sequence>MILLGWCVAVVADIKKPPGSLAVSLALGVCLQPSLSIRQRCEMPKEVKVKLGGHGGKRSGCSELVSV</sequence>
<protein>
    <submittedName>
        <fullName evidence="1">Uncharacterized protein</fullName>
    </submittedName>
</protein>
<evidence type="ECO:0000313" key="2">
    <source>
        <dbReference type="Proteomes" id="UP000270411"/>
    </source>
</evidence>
<reference evidence="2" key="1">
    <citation type="submission" date="2018-11" db="EMBL/GenBank/DDBJ databases">
        <title>FDA dAtabase for Regulatory Grade micrObial Sequences (FDA-ARGOS): Supporting development and validation of Infectious Disease Dx tests.</title>
        <authorList>
            <person name="Goldberg B."/>
            <person name="Campos J."/>
            <person name="Tallon L."/>
            <person name="Sadzewicz L."/>
            <person name="Zhao X."/>
            <person name="Vavikolanu K."/>
            <person name="Mehta A."/>
            <person name="Aluvathingal J."/>
            <person name="Nadendla S."/>
            <person name="Geyer C."/>
            <person name="Nandy P."/>
            <person name="Yan Y."/>
            <person name="Sichtig H."/>
        </authorList>
    </citation>
    <scope>NUCLEOTIDE SEQUENCE [LARGE SCALE GENOMIC DNA]</scope>
    <source>
        <strain evidence="2">FDAARGOS_614</strain>
    </source>
</reference>
<dbReference type="EMBL" id="CP033969">
    <property type="protein sequence ID" value="AZG15061.1"/>
    <property type="molecule type" value="Genomic_DNA"/>
</dbReference>
<name>A0A3G8H3G4_9BURK</name>
<proteinExistence type="predicted"/>
<organism evidence="1 2">
    <name type="scientific">Cupriavidus pauculus</name>
    <dbReference type="NCBI Taxonomy" id="82633"/>
    <lineage>
        <taxon>Bacteria</taxon>
        <taxon>Pseudomonadati</taxon>
        <taxon>Pseudomonadota</taxon>
        <taxon>Betaproteobacteria</taxon>
        <taxon>Burkholderiales</taxon>
        <taxon>Burkholderiaceae</taxon>
        <taxon>Cupriavidus</taxon>
    </lineage>
</organism>
<dbReference type="KEGG" id="cpau:EHF44_17420"/>
<gene>
    <name evidence="1" type="ORF">EHF44_17420</name>
</gene>
<dbReference type="Proteomes" id="UP000270411">
    <property type="component" value="Chromosome 1"/>
</dbReference>